<dbReference type="Pfam" id="PF07556">
    <property type="entry name" value="DUF1538"/>
    <property type="match status" value="1"/>
</dbReference>
<dbReference type="Proteomes" id="UP000251002">
    <property type="component" value="Unassembled WGS sequence"/>
</dbReference>
<evidence type="ECO:0000313" key="2">
    <source>
        <dbReference type="EMBL" id="RAZ81036.1"/>
    </source>
</evidence>
<feature type="transmembrane region" description="Helical" evidence="1">
    <location>
        <begin position="36"/>
        <end position="58"/>
    </location>
</feature>
<accession>A0A365L6J7</accession>
<dbReference type="InterPro" id="IPR011435">
    <property type="entry name" value="UmpAB"/>
</dbReference>
<feature type="transmembrane region" description="Helical" evidence="1">
    <location>
        <begin position="143"/>
        <end position="162"/>
    </location>
</feature>
<reference evidence="2 3" key="1">
    <citation type="submission" date="2018-06" db="EMBL/GenBank/DDBJ databases">
        <title>The draft genome sequences of strains SCU63 and S1.</title>
        <authorList>
            <person name="Gan L."/>
        </authorList>
    </citation>
    <scope>NUCLEOTIDE SEQUENCE [LARGE SCALE GENOMIC DNA]</scope>
    <source>
        <strain evidence="2 3">SCU63</strain>
    </source>
</reference>
<comment type="caution">
    <text evidence="2">The sequence shown here is derived from an EMBL/GenBank/DDBJ whole genome shotgun (WGS) entry which is preliminary data.</text>
</comment>
<name>A0A365L6J7_9BACL</name>
<feature type="transmembrane region" description="Helical" evidence="1">
    <location>
        <begin position="79"/>
        <end position="96"/>
    </location>
</feature>
<sequence length="231" mass="24433">MNNVKNTFKEVVAAIMPVTIVVIFLQIAIIRLPMEALLQFLIGVFFVSIGFFLFLLGVNAGLLPIGELIGKRLPRTKNAWLIIGTGLLLGIVVTIAEPDLRVLATQIDNVSKGAISATILILSVSLGLALFVALAMIRTLFNIPLHFVLIAGYAAVFLLSFFVPDAFVPISFDSGGVTTGPMAVPFILALGVGVASSLRPKDSKDETEGFGLIGLASIGPILAVMILGVIF</sequence>
<evidence type="ECO:0000313" key="3">
    <source>
        <dbReference type="Proteomes" id="UP000251002"/>
    </source>
</evidence>
<keyword evidence="3" id="KW-1185">Reference proteome</keyword>
<protein>
    <submittedName>
        <fullName evidence="2">DUF1538 domain-containing protein</fullName>
    </submittedName>
</protein>
<feature type="transmembrane region" description="Helical" evidence="1">
    <location>
        <begin position="210"/>
        <end position="230"/>
    </location>
</feature>
<organism evidence="2 3">
    <name type="scientific">Planococcus halotolerans</name>
    <dbReference type="NCBI Taxonomy" id="2233542"/>
    <lineage>
        <taxon>Bacteria</taxon>
        <taxon>Bacillati</taxon>
        <taxon>Bacillota</taxon>
        <taxon>Bacilli</taxon>
        <taxon>Bacillales</taxon>
        <taxon>Caryophanaceae</taxon>
        <taxon>Planococcus</taxon>
    </lineage>
</organism>
<keyword evidence="1" id="KW-0472">Membrane</keyword>
<keyword evidence="1" id="KW-1133">Transmembrane helix</keyword>
<feature type="transmembrane region" description="Helical" evidence="1">
    <location>
        <begin position="182"/>
        <end position="198"/>
    </location>
</feature>
<dbReference type="EMBL" id="QLZR01000001">
    <property type="protein sequence ID" value="RAZ81036.1"/>
    <property type="molecule type" value="Genomic_DNA"/>
</dbReference>
<keyword evidence="1" id="KW-0812">Transmembrane</keyword>
<proteinExistence type="predicted"/>
<dbReference type="RefSeq" id="WP_112221460.1">
    <property type="nucleotide sequence ID" value="NZ_CP196859.1"/>
</dbReference>
<dbReference type="AlphaFoldDB" id="A0A365L6J7"/>
<evidence type="ECO:0000256" key="1">
    <source>
        <dbReference type="SAM" id="Phobius"/>
    </source>
</evidence>
<feature type="transmembrane region" description="Helical" evidence="1">
    <location>
        <begin position="116"/>
        <end position="136"/>
    </location>
</feature>
<gene>
    <name evidence="2" type="ORF">DP120_01745</name>
</gene>
<feature type="transmembrane region" description="Helical" evidence="1">
    <location>
        <begin position="12"/>
        <end position="30"/>
    </location>
</feature>